<feature type="non-terminal residue" evidence="1">
    <location>
        <position position="1"/>
    </location>
</feature>
<keyword evidence="2" id="KW-1185">Reference proteome</keyword>
<dbReference type="InterPro" id="IPR021655">
    <property type="entry name" value="Put_metal-bd"/>
</dbReference>
<reference evidence="1 2" key="1">
    <citation type="submission" date="2018-06" db="EMBL/GenBank/DDBJ databases">
        <title>Genomic Encyclopedia of Archaeal and Bacterial Type Strains, Phase II (KMG-II): from individual species to whole genera.</title>
        <authorList>
            <person name="Goeker M."/>
        </authorList>
    </citation>
    <scope>NUCLEOTIDE SEQUENCE [LARGE SCALE GENOMIC DNA]</scope>
    <source>
        <strain evidence="1 2">DSM 24464</strain>
    </source>
</reference>
<feature type="non-terminal residue" evidence="1">
    <location>
        <position position="96"/>
    </location>
</feature>
<dbReference type="Pfam" id="PF11617">
    <property type="entry name" value="Cu-binding_MopE"/>
    <property type="match status" value="2"/>
</dbReference>
<dbReference type="RefSeq" id="WP_211305918.1">
    <property type="nucleotide sequence ID" value="NZ_QLLO01000003.1"/>
</dbReference>
<gene>
    <name evidence="1" type="ORF">LY08_00999</name>
</gene>
<protein>
    <submittedName>
        <fullName evidence="1">Putative metal-binding protein</fullName>
    </submittedName>
</protein>
<comment type="caution">
    <text evidence="1">The sequence shown here is derived from an EMBL/GenBank/DDBJ whole genome shotgun (WGS) entry which is preliminary data.</text>
</comment>
<evidence type="ECO:0000313" key="2">
    <source>
        <dbReference type="Proteomes" id="UP000248703"/>
    </source>
</evidence>
<dbReference type="Proteomes" id="UP000248703">
    <property type="component" value="Unassembled WGS sequence"/>
</dbReference>
<dbReference type="AlphaFoldDB" id="A0A327RKM6"/>
<sequence>DETVVDADGDGVTQCFDCDDTNSAIYPGNIEICDGIDNNCDGNIDEGFDQDGDGFTTCQGDCDDSDASINPNATEICDGIDNNCDGNIDEGFDQDG</sequence>
<organism evidence="1 2">
    <name type="scientific">Olleya aquimaris</name>
    <dbReference type="NCBI Taxonomy" id="639310"/>
    <lineage>
        <taxon>Bacteria</taxon>
        <taxon>Pseudomonadati</taxon>
        <taxon>Bacteroidota</taxon>
        <taxon>Flavobacteriia</taxon>
        <taxon>Flavobacteriales</taxon>
        <taxon>Flavobacteriaceae</taxon>
    </lineage>
</organism>
<dbReference type="EMBL" id="QLLO01000003">
    <property type="protein sequence ID" value="RAJ16144.1"/>
    <property type="molecule type" value="Genomic_DNA"/>
</dbReference>
<accession>A0A327RKM6</accession>
<evidence type="ECO:0000313" key="1">
    <source>
        <dbReference type="EMBL" id="RAJ16144.1"/>
    </source>
</evidence>
<name>A0A327RKM6_9FLAO</name>
<proteinExistence type="predicted"/>